<dbReference type="InterPro" id="IPR016036">
    <property type="entry name" value="Malonyl_transacylase_ACP-bd"/>
</dbReference>
<dbReference type="SMART" id="SM00825">
    <property type="entry name" value="PKS_KS"/>
    <property type="match status" value="1"/>
</dbReference>
<dbReference type="SUPFAM" id="SSF51735">
    <property type="entry name" value="NAD(P)-binding Rossmann-fold domains"/>
    <property type="match status" value="1"/>
</dbReference>
<dbReference type="PANTHER" id="PTHR43074">
    <property type="entry name" value="OMEGA-3 POLYUNSATURATED FATTY ACID SYNTHASE PFAB-RELATED"/>
    <property type="match status" value="1"/>
</dbReference>
<evidence type="ECO:0000259" key="8">
    <source>
        <dbReference type="PROSITE" id="PS52019"/>
    </source>
</evidence>
<dbReference type="SUPFAM" id="SSF55048">
    <property type="entry name" value="Probable ACP-binding domain of malonyl-CoA ACP transacylase"/>
    <property type="match status" value="1"/>
</dbReference>
<dbReference type="InterPro" id="IPR057326">
    <property type="entry name" value="KR_dom"/>
</dbReference>
<feature type="region of interest" description="C-terminal hotdog fold" evidence="4">
    <location>
        <begin position="1791"/>
        <end position="1933"/>
    </location>
</feature>
<feature type="domain" description="Ketosynthase family 3 (KS3)" evidence="7">
    <location>
        <begin position="7"/>
        <end position="462"/>
    </location>
</feature>
<dbReference type="EMBL" id="JAPZVP010000011">
    <property type="protein sequence ID" value="MDA1360932.1"/>
    <property type="molecule type" value="Genomic_DNA"/>
</dbReference>
<evidence type="ECO:0000256" key="2">
    <source>
        <dbReference type="ARBA" id="ARBA00022553"/>
    </source>
</evidence>
<dbReference type="Gene3D" id="3.40.366.10">
    <property type="entry name" value="Malonyl-Coenzyme A Acyl Carrier Protein, domain 2"/>
    <property type="match status" value="1"/>
</dbReference>
<dbReference type="PROSITE" id="PS52019">
    <property type="entry name" value="PKS_MFAS_DH"/>
    <property type="match status" value="1"/>
</dbReference>
<dbReference type="InterPro" id="IPR049900">
    <property type="entry name" value="PKS_mFAS_DH"/>
</dbReference>
<accession>A0A9X3PC19</accession>
<dbReference type="PROSITE" id="PS52004">
    <property type="entry name" value="KS3_2"/>
    <property type="match status" value="1"/>
</dbReference>
<dbReference type="SUPFAM" id="SSF47336">
    <property type="entry name" value="ACP-like"/>
    <property type="match status" value="1"/>
</dbReference>
<proteinExistence type="predicted"/>
<dbReference type="InterPro" id="IPR014030">
    <property type="entry name" value="Ketoacyl_synth_N"/>
</dbReference>
<dbReference type="InterPro" id="IPR016039">
    <property type="entry name" value="Thiolase-like"/>
</dbReference>
<feature type="region of interest" description="N-terminal hotdog fold" evidence="4">
    <location>
        <begin position="1652"/>
        <end position="1778"/>
    </location>
</feature>
<keyword evidence="1" id="KW-0596">Phosphopantetheine</keyword>
<evidence type="ECO:0000256" key="4">
    <source>
        <dbReference type="PROSITE-ProRule" id="PRU01363"/>
    </source>
</evidence>
<dbReference type="CDD" id="cd00833">
    <property type="entry name" value="PKS"/>
    <property type="match status" value="1"/>
</dbReference>
<dbReference type="Gene3D" id="1.10.1200.10">
    <property type="entry name" value="ACP-like"/>
    <property type="match status" value="1"/>
</dbReference>
<dbReference type="InterPro" id="IPR013968">
    <property type="entry name" value="PKS_KR"/>
</dbReference>
<dbReference type="InterPro" id="IPR036736">
    <property type="entry name" value="ACP-like_sf"/>
</dbReference>
<evidence type="ECO:0000313" key="10">
    <source>
        <dbReference type="Proteomes" id="UP001146067"/>
    </source>
</evidence>
<feature type="region of interest" description="Disordered" evidence="5">
    <location>
        <begin position="927"/>
        <end position="957"/>
    </location>
</feature>
<reference evidence="9" key="1">
    <citation type="submission" date="2022-12" db="EMBL/GenBank/DDBJ databases">
        <title>Gycomyces niveus sp.nov.,a novel actinomycete isolated from soil in Shouguan.</title>
        <authorList>
            <person name="Yang X."/>
        </authorList>
    </citation>
    <scope>NUCLEOTIDE SEQUENCE</scope>
    <source>
        <strain evidence="9">NEAU-A15</strain>
    </source>
</reference>
<dbReference type="InterPro" id="IPR014031">
    <property type="entry name" value="Ketoacyl_synth_C"/>
</dbReference>
<dbReference type="Pfam" id="PF00109">
    <property type="entry name" value="ketoacyl-synt"/>
    <property type="match status" value="1"/>
</dbReference>
<dbReference type="Gene3D" id="3.40.47.10">
    <property type="match status" value="1"/>
</dbReference>
<evidence type="ECO:0000313" key="9">
    <source>
        <dbReference type="EMBL" id="MDA1360932.1"/>
    </source>
</evidence>
<evidence type="ECO:0000256" key="3">
    <source>
        <dbReference type="ARBA" id="ARBA00022679"/>
    </source>
</evidence>
<dbReference type="InterPro" id="IPR014043">
    <property type="entry name" value="Acyl_transferase_dom"/>
</dbReference>
<dbReference type="Pfam" id="PF08659">
    <property type="entry name" value="KR"/>
    <property type="match status" value="1"/>
</dbReference>
<dbReference type="PANTHER" id="PTHR43074:SF1">
    <property type="entry name" value="BETA-KETOACYL SYNTHASE FAMILY PROTEIN-RELATED"/>
    <property type="match status" value="1"/>
</dbReference>
<dbReference type="InterPro" id="IPR016035">
    <property type="entry name" value="Acyl_Trfase/lysoPLipase"/>
</dbReference>
<evidence type="ECO:0000259" key="7">
    <source>
        <dbReference type="PROSITE" id="PS52004"/>
    </source>
</evidence>
<keyword evidence="2" id="KW-0597">Phosphoprotein</keyword>
<feature type="domain" description="PKS/mFAS DH" evidence="8">
    <location>
        <begin position="1652"/>
        <end position="1933"/>
    </location>
</feature>
<evidence type="ECO:0000256" key="5">
    <source>
        <dbReference type="SAM" id="MobiDB-lite"/>
    </source>
</evidence>
<protein>
    <submittedName>
        <fullName evidence="9">SDR family NAD(P)-dependent oxidoreductase</fullName>
    </submittedName>
</protein>
<dbReference type="InterPro" id="IPR001227">
    <property type="entry name" value="Ac_transferase_dom_sf"/>
</dbReference>
<dbReference type="GO" id="GO:0016746">
    <property type="term" value="F:acyltransferase activity"/>
    <property type="evidence" value="ECO:0007669"/>
    <property type="project" value="InterPro"/>
</dbReference>
<name>A0A9X3PC19_9ACTN</name>
<keyword evidence="10" id="KW-1185">Reference proteome</keyword>
<keyword evidence="3" id="KW-0808">Transferase</keyword>
<dbReference type="PROSITE" id="PS50075">
    <property type="entry name" value="CARRIER"/>
    <property type="match status" value="1"/>
</dbReference>
<dbReference type="Gene3D" id="3.10.129.110">
    <property type="entry name" value="Polyketide synthase dehydratase"/>
    <property type="match status" value="1"/>
</dbReference>
<dbReference type="Proteomes" id="UP001146067">
    <property type="component" value="Unassembled WGS sequence"/>
</dbReference>
<dbReference type="SMART" id="SM00827">
    <property type="entry name" value="PKS_AT"/>
    <property type="match status" value="1"/>
</dbReference>
<dbReference type="Pfam" id="PF00550">
    <property type="entry name" value="PP-binding"/>
    <property type="match status" value="1"/>
</dbReference>
<feature type="active site" description="Proton acceptor; for dehydratase activity" evidence="4">
    <location>
        <position position="1684"/>
    </location>
</feature>
<dbReference type="InterPro" id="IPR042104">
    <property type="entry name" value="PKS_dehydratase_sf"/>
</dbReference>
<dbReference type="InterPro" id="IPR006162">
    <property type="entry name" value="Ppantetheine_attach_site"/>
</dbReference>
<dbReference type="InterPro" id="IPR020841">
    <property type="entry name" value="PKS_Beta-ketoAc_synthase_dom"/>
</dbReference>
<dbReference type="Pfam" id="PF00698">
    <property type="entry name" value="Acyl_transf_1"/>
    <property type="match status" value="1"/>
</dbReference>
<gene>
    <name evidence="9" type="ORF">O1R50_14975</name>
</gene>
<sequence length="1956" mass="206846">MPHKLARTPVAVVGVAGVFPDAPNVGEFWNNILAGKDSIAEVPESHWRAEDYYDADPLAADRTYARRGSFLSAETFDPLEFGITPRSVDSIGLVQLLSLNVARDVLRDAGCAGAPWFDPARTGVILGVCGANSTGSPLLARLQGPDIERAAADAGLAPQDAAELSRRYLASLPQWTPESFPGLLGNVVSGRIAKHFSLGAANATVDAACASSLAALRTAVDELVLGRADLMLTGGCDVDNSVFAFMCFSKTPALSPSGRIRPFDAAADGTLIGEGIGMLALKRLADAERDGDRVYAVIRGIGNSSDGPATSIYAPCGEGQALALKRAYDDAEVPAASVSLIEAHGTGTPTGDKVELAALNRCLDGARPRSVAVGSVKSQIGHTKAAAGAAGLIKMALALHDRILPPHINVDEPCEEARRPDAPIYISGAARPWIKEPQRPVRRGGVSSFGFGGVNYHVVLEEHEGVSGPGRRAARSVPKACLWHAPDPAALLDLLLSGAPGDPAAPIPADHARIGFTSADEREYEALLAAAVEGLRDHAGIDEWARDGVYCRRRAMAHGTRIAALFTGQGSQYPDMGRDAVSAFPPVRDAFDRAALICPDSPSLPEVVFPLPGTDRDTANERLRRTEYAQPAIGALAMGQYHYLTELGFAPDTSLGHSFGELTALWAAGGLDDEDFLRLAAARGRAMAAPASTDPGAMAAVRCTEDRLSPILSAHPDVAVCNRNAPDELVVGGPTNAVEQMIADCSTRGVHAKALPVAAAFHTGLVAHAVGAFAEATATATFRPPVHRVLAGAPGAAYGEDADANRSTLTSQITQPVDFQRRIEELHETGHRVFVEFGPRGVLSGLVERILPGTDITVLPTDIGPQRDGAAALKEAAVRLAVLGVPLGDLNRYDPLPAEQPALSPVARSLCGPNFAVNAVRDALEPAAQPATPVRQGPAPAVRPDRPAVPRPAAEPDGAGLAQIATEHLELHNRYMDGQLRTARELTGIARVAADRGSSAAREIEAIRDHGIALGRAHALANEVFRELVGLDSGPLRTDSTSAAEPFAQTPAAPIVQPTPPAQPEPEPADVDRAADLADIEQLIRETIADKTGFPLSMIGLDQDIQVDLGIDSLTQVEIAAELWRHYPDTPRESLYRLSTGRTVGDFVDLSRAMLTETSTRPPVRTNRVLPLGRAHVALRELPDSDYRVDAYRPEPTALVVDDGGAVAAAVIEALEHSGWRTTVLALPGVSPDRSTPWRGLEGWSEPALAGALSELIADDGILDLAVIALTEIGTVADAIRRLSHTLLVAKGLQPALESGAAGGTRAALVTVTALDGALGYAGSRGRPERALTGGVGGLIRTVALETNGLFCRSLDYAPELAAEHVAERLLREIADAATDLREVGDDGTARCTPMLSETPQPLLPPTPVETAEVTEDDLFVVTGGARGVTSWCVIETARRYRCGFLLLGRTTLSGGADSSPEEREIETTLQTLRALGVRAEYLAADVTDASAVAAALAPYTADITGVIHGAGVLADQWLKDKTAETVARVVGPKLTGLDAVIGAVDAERLRHLVVFSSVAGLNGNLRQSDYAMSNEALNRFACAWKAGRPACRVSAIAFGPWTGGMANAAIRAIYAQQGIPLLTRENGASLFVEQLGAEHQDHLVTVLGPTVPLFQSFERLTPPGATVRRDLSRLGSHPVLRDHAFDKRTPVLPASAAIGWCAHALEGLHGGQPVVEARDVRIGRGLVFDGSEHDRFELEAAPSGDGDWVDIAIRSHPASGPSVLRYRGRFRTAAEPTEPPRMDGLDSYELPPFEPHPYYAEGFLFHGPVLTGLGPELAVGPDRVVVMARLAAPSLPGFNGRWYNGASADLLPQGALLLERRLTGRRSLPLTIDAVEMYAPLPDDRPFLIVADLDEQRALDTRYTVSACTADGRILQRWRGLAMLTVTPEMLADSKWVQVSGLVEQEQAFGTGHHA</sequence>
<dbReference type="InterPro" id="IPR036291">
    <property type="entry name" value="NAD(P)-bd_dom_sf"/>
</dbReference>
<feature type="domain" description="Carrier" evidence="6">
    <location>
        <begin position="1075"/>
        <end position="1155"/>
    </location>
</feature>
<dbReference type="PROSITE" id="PS00012">
    <property type="entry name" value="PHOSPHOPANTETHEINE"/>
    <property type="match status" value="1"/>
</dbReference>
<evidence type="ECO:0000259" key="6">
    <source>
        <dbReference type="PROSITE" id="PS50075"/>
    </source>
</evidence>
<dbReference type="InterPro" id="IPR052568">
    <property type="entry name" value="PKS-FAS_Synthase"/>
</dbReference>
<feature type="active site" description="Proton donor; for dehydratase activity" evidence="4">
    <location>
        <position position="1850"/>
    </location>
</feature>
<dbReference type="Gene3D" id="3.30.70.250">
    <property type="entry name" value="Malonyl-CoA ACP transacylase, ACP-binding"/>
    <property type="match status" value="1"/>
</dbReference>
<organism evidence="9 10">
    <name type="scientific">Glycomyces luteolus</name>
    <dbReference type="NCBI Taxonomy" id="2670330"/>
    <lineage>
        <taxon>Bacteria</taxon>
        <taxon>Bacillati</taxon>
        <taxon>Actinomycetota</taxon>
        <taxon>Actinomycetes</taxon>
        <taxon>Glycomycetales</taxon>
        <taxon>Glycomycetaceae</taxon>
        <taxon>Glycomyces</taxon>
    </lineage>
</organism>
<dbReference type="Pfam" id="PF02801">
    <property type="entry name" value="Ketoacyl-synt_C"/>
    <property type="match status" value="1"/>
</dbReference>
<dbReference type="InterPro" id="IPR009081">
    <property type="entry name" value="PP-bd_ACP"/>
</dbReference>
<evidence type="ECO:0000256" key="1">
    <source>
        <dbReference type="ARBA" id="ARBA00022450"/>
    </source>
</evidence>
<dbReference type="SMART" id="SM00822">
    <property type="entry name" value="PKS_KR"/>
    <property type="match status" value="1"/>
</dbReference>
<comment type="caution">
    <text evidence="9">The sequence shown here is derived from an EMBL/GenBank/DDBJ whole genome shotgun (WGS) entry which is preliminary data.</text>
</comment>
<dbReference type="SUPFAM" id="SSF52151">
    <property type="entry name" value="FabD/lysophospholipase-like"/>
    <property type="match status" value="1"/>
</dbReference>
<dbReference type="Gene3D" id="3.40.50.720">
    <property type="entry name" value="NAD(P)-binding Rossmann-like Domain"/>
    <property type="match status" value="1"/>
</dbReference>
<dbReference type="RefSeq" id="WP_270110894.1">
    <property type="nucleotide sequence ID" value="NZ_JAPZVP010000011.1"/>
</dbReference>
<dbReference type="SUPFAM" id="SSF53901">
    <property type="entry name" value="Thiolase-like"/>
    <property type="match status" value="1"/>
</dbReference>